<dbReference type="Pfam" id="PF00082">
    <property type="entry name" value="Peptidase_S8"/>
    <property type="match status" value="2"/>
</dbReference>
<name>A3DLN5_STAMF</name>
<evidence type="ECO:0000256" key="4">
    <source>
        <dbReference type="ARBA" id="ARBA00022825"/>
    </source>
</evidence>
<dbReference type="Gene3D" id="3.40.50.200">
    <property type="entry name" value="Peptidase S8/S53 domain"/>
    <property type="match status" value="2"/>
</dbReference>
<dbReference type="PROSITE" id="PS00136">
    <property type="entry name" value="SUBTILASE_ASP"/>
    <property type="match status" value="1"/>
</dbReference>
<dbReference type="InterPro" id="IPR036852">
    <property type="entry name" value="Peptidase_S8/S53_dom_sf"/>
</dbReference>
<evidence type="ECO:0000256" key="5">
    <source>
        <dbReference type="RuleBase" id="RU003355"/>
    </source>
</evidence>
<dbReference type="InterPro" id="IPR013783">
    <property type="entry name" value="Ig-like_fold"/>
</dbReference>
<dbReference type="PANTHER" id="PTHR43806">
    <property type="entry name" value="PEPTIDASE S8"/>
    <property type="match status" value="1"/>
</dbReference>
<dbReference type="Proteomes" id="UP000000254">
    <property type="component" value="Chromosome"/>
</dbReference>
<reference evidence="9" key="1">
    <citation type="journal article" date="2009" name="BMC Genomics">
        <title>The complete genome sequence of Staphylothermus marinus reveals differences in sulfur metabolism among heterotrophic Crenarchaeota.</title>
        <authorList>
            <person name="Anderson I.J."/>
            <person name="Dharmarajan L."/>
            <person name="Rodriguez J."/>
            <person name="Hooper S."/>
            <person name="Porat I."/>
            <person name="Ulrich L.E."/>
            <person name="Elkins J.G."/>
            <person name="Mavromatis K."/>
            <person name="Sun H."/>
            <person name="Land M."/>
            <person name="Lapidus A."/>
            <person name="Lucas S."/>
            <person name="Barry K."/>
            <person name="Huber H."/>
            <person name="Zhulin I.B."/>
            <person name="Whitman W.B."/>
            <person name="Mukhopadhyay B."/>
            <person name="Woese C."/>
            <person name="Bristow J."/>
            <person name="Kyrpides N."/>
        </authorList>
    </citation>
    <scope>NUCLEOTIDE SEQUENCE [LARGE SCALE GENOMIC DNA]</scope>
    <source>
        <strain evidence="9">ATCC 43588 / DSM 3639 / JCM 9404 / F1</strain>
    </source>
</reference>
<keyword evidence="2 5" id="KW-0645">Protease</keyword>
<dbReference type="PROSITE" id="PS00138">
    <property type="entry name" value="SUBTILASE_SER"/>
    <property type="match status" value="1"/>
</dbReference>
<keyword evidence="9" id="KW-1185">Reference proteome</keyword>
<dbReference type="eggNOG" id="arCOG02487">
    <property type="taxonomic scope" value="Archaea"/>
</dbReference>
<evidence type="ECO:0000256" key="3">
    <source>
        <dbReference type="ARBA" id="ARBA00022801"/>
    </source>
</evidence>
<dbReference type="InterPro" id="IPR023827">
    <property type="entry name" value="Peptidase_S8_Asp-AS"/>
</dbReference>
<evidence type="ECO:0000256" key="6">
    <source>
        <dbReference type="SAM" id="Phobius"/>
    </source>
</evidence>
<dbReference type="EMBL" id="CP000575">
    <property type="protein sequence ID" value="ABN69545.1"/>
    <property type="molecule type" value="Genomic_DNA"/>
</dbReference>
<dbReference type="HOGENOM" id="CLU_240827_0_0_2"/>
<dbReference type="InterPro" id="IPR008964">
    <property type="entry name" value="Invasin/intimin_cell_adhesion"/>
</dbReference>
<accession>A3DLN5</accession>
<dbReference type="eggNOG" id="arCOG02488">
    <property type="taxonomic scope" value="Archaea"/>
</dbReference>
<protein>
    <submittedName>
        <fullName evidence="8">Peptidase S8 and S53, subtilisin, kexin, sedolisin</fullName>
    </submittedName>
</protein>
<gene>
    <name evidence="8" type="ordered locus">Smar_0434</name>
</gene>
<feature type="transmembrane region" description="Helical" evidence="6">
    <location>
        <begin position="1670"/>
        <end position="1689"/>
    </location>
</feature>
<keyword evidence="6" id="KW-0472">Membrane</keyword>
<dbReference type="InterPro" id="IPR015500">
    <property type="entry name" value="Peptidase_S8_subtilisin-rel"/>
</dbReference>
<keyword evidence="6" id="KW-0812">Transmembrane</keyword>
<keyword evidence="4 5" id="KW-0720">Serine protease</keyword>
<evidence type="ECO:0000313" key="8">
    <source>
        <dbReference type="EMBL" id="ABN69545.1"/>
    </source>
</evidence>
<dbReference type="InterPro" id="IPR023828">
    <property type="entry name" value="Peptidase_S8_Ser-AS"/>
</dbReference>
<dbReference type="GO" id="GO:0006508">
    <property type="term" value="P:proteolysis"/>
    <property type="evidence" value="ECO:0007669"/>
    <property type="project" value="UniProtKB-KW"/>
</dbReference>
<evidence type="ECO:0000313" key="9">
    <source>
        <dbReference type="Proteomes" id="UP000000254"/>
    </source>
</evidence>
<dbReference type="SUPFAM" id="SSF49373">
    <property type="entry name" value="Invasin/intimin cell-adhesion fragments"/>
    <property type="match status" value="1"/>
</dbReference>
<dbReference type="OrthoDB" id="27270at2157"/>
<feature type="transmembrane region" description="Helical" evidence="6">
    <location>
        <begin position="6"/>
        <end position="29"/>
    </location>
</feature>
<reference evidence="8 9" key="2">
    <citation type="journal article" date="2009" name="Stand. Genomic Sci.">
        <title>Complete genome sequence of Staphylothermus marinus Stetter and Fiala 1986 type strain F1.</title>
        <authorList>
            <person name="Anderson I.J."/>
            <person name="Sun H."/>
            <person name="Lapidus A."/>
            <person name="Copeland A."/>
            <person name="Glavina Del Rio T."/>
            <person name="Tice H."/>
            <person name="Dalin E."/>
            <person name="Lucas S."/>
            <person name="Barry K."/>
            <person name="Land M."/>
            <person name="Richardson P."/>
            <person name="Huber H."/>
            <person name="Kyrpides N.C."/>
        </authorList>
    </citation>
    <scope>NUCLEOTIDE SEQUENCE [LARGE SCALE GENOMIC DNA]</scope>
    <source>
        <strain evidence="9">ATCC 43588 / DSM 3639 / JCM 9404 / F1</strain>
    </source>
</reference>
<evidence type="ECO:0000259" key="7">
    <source>
        <dbReference type="Pfam" id="PF00082"/>
    </source>
</evidence>
<dbReference type="InterPro" id="IPR000209">
    <property type="entry name" value="Peptidase_S8/S53_dom"/>
</dbReference>
<dbReference type="GO" id="GO:0004252">
    <property type="term" value="F:serine-type endopeptidase activity"/>
    <property type="evidence" value="ECO:0007669"/>
    <property type="project" value="InterPro"/>
</dbReference>
<dbReference type="Gene3D" id="2.60.40.10">
    <property type="entry name" value="Immunoglobulins"/>
    <property type="match status" value="1"/>
</dbReference>
<feature type="domain" description="Peptidase S8/S53" evidence="7">
    <location>
        <begin position="166"/>
        <end position="226"/>
    </location>
</feature>
<organism evidence="8 9">
    <name type="scientific">Staphylothermus marinus (strain ATCC 43588 / DSM 3639 / JCM 9404 / F1)</name>
    <dbReference type="NCBI Taxonomy" id="399550"/>
    <lineage>
        <taxon>Archaea</taxon>
        <taxon>Thermoproteota</taxon>
        <taxon>Thermoprotei</taxon>
        <taxon>Desulfurococcales</taxon>
        <taxon>Desulfurococcaceae</taxon>
        <taxon>Staphylothermus</taxon>
    </lineage>
</organism>
<dbReference type="GeneID" id="4906818"/>
<dbReference type="PRINTS" id="PR00723">
    <property type="entry name" value="SUBTILISIN"/>
</dbReference>
<dbReference type="PANTHER" id="PTHR43806:SF11">
    <property type="entry name" value="CEREVISIN-RELATED"/>
    <property type="match status" value="1"/>
</dbReference>
<proteinExistence type="inferred from homology"/>
<dbReference type="STRING" id="399550.Smar_0434"/>
<evidence type="ECO:0000256" key="1">
    <source>
        <dbReference type="ARBA" id="ARBA00011073"/>
    </source>
</evidence>
<comment type="similarity">
    <text evidence="1 5">Belongs to the peptidase S8 family.</text>
</comment>
<feature type="domain" description="Peptidase S8/S53" evidence="7">
    <location>
        <begin position="325"/>
        <end position="566"/>
    </location>
</feature>
<keyword evidence="6" id="KW-1133">Transmembrane helix</keyword>
<dbReference type="InterPro" id="IPR050131">
    <property type="entry name" value="Peptidase_S8_subtilisin-like"/>
</dbReference>
<dbReference type="KEGG" id="smr:Smar_0434"/>
<keyword evidence="3 5" id="KW-0378">Hydrolase</keyword>
<dbReference type="SUPFAM" id="SSF52743">
    <property type="entry name" value="Subtilisin-like"/>
    <property type="match status" value="1"/>
</dbReference>
<evidence type="ECO:0000256" key="2">
    <source>
        <dbReference type="ARBA" id="ARBA00022670"/>
    </source>
</evidence>
<dbReference type="CDD" id="cd00306">
    <property type="entry name" value="Peptidases_S8_S53"/>
    <property type="match status" value="1"/>
</dbReference>
<dbReference type="eggNOG" id="arCOG00702">
    <property type="taxonomic scope" value="Archaea"/>
</dbReference>
<dbReference type="RefSeq" id="WP_011838736.1">
    <property type="nucleotide sequence ID" value="NC_009033.1"/>
</dbReference>
<dbReference type="PROSITE" id="PS51892">
    <property type="entry name" value="SUBTILASE"/>
    <property type="match status" value="1"/>
</dbReference>
<sequence>MHFNTGFASTILIIIIVIHSTIYITYYVVDNEKPIYKKYLPKAWFTLKDRDHDYISDKLLNNQNKIVRAIIVFSTRISSYHLKLIQTLGGKIIGGPWRNVLNGIAIEIPRNNLQSLKEALIRTDYDLDGYSDLLFIEEDTRMTPDLHYATRQVNIRPRIWNLGFKGKYVTIALIDTGINVNAPGINRSKIIYSYNATLTGVDPLRDELDHGTHVASVIIGENNGSNGNLILSKGPFNISNTENQDYITILPTPIPVYSMGELKVKVYIAPYNNSYSYEAYLYKTINYENVLEAIKNNDLEYVCSNSSWKINHISDPDGNLYVNAETLLTYNVTSKDDHGNYVIGLRHNSSNIYLWFNASVPSIISRDKYPISTGVAPEANIAIFRVADKQGKIYLSYVLNALDEISRVKDIYNISVVSISLSSTIYSASMEEATKNIVEQGIVIVSSTGNYGVREGLNATGIYPASFPWVISVGAVNGFNNITYYTTIGGYSSIYNVSKPDLLAPGGDYDHMIYTSDSNNEGDTPFYSMANKNISIIDTEPLDYEASMGTSISAPMVAGVAAILISILRSTNTSSNLSLWDRIVEDYGIGASMLIKEIIESSCYETYPLIRTLNGTVSYDLVRNQYSPSLDHGLKDIYEGFGVLDAYAAVNYTVMLRDYLLYLYGLRNSYTYDYSLNKDNVPAIIYSGNLRNGIIYNITKYFMKEDILFGNSVVGIPVHFERFTLKINEHELVSRFGVRITSYSNDPVKTNLDADIYLLNTNSWDAQLLNHTVDGYGVLDKITYIVPPPTESINNHIYYVAVKRATEDSFGGRFKLVIGPGLTAKFVNGSYVWINSTAASSPNIAKYGLIIIYYRNSTGVYLYKQVITTTTNLNGYAHVSRHVNIINGNYSLQDDWQWFVSIIYTRDPRDLHNISQENIVEGPVYVKVPIGEPVKLYLSGPQMVMNNESFRITATLFLNDTGQPLIHKQILFYESSDRMNWTYIGSSITDSNGSAEIILSKPINGIYYYIAVYPGDNISQYTISNNILQVRVYGVTALYINVSKTSFYTIEPINISIKLFLKNRGIPVSGERIDVWLSSDNGVTWHKIFSGTTDQNGYLNYTYIFLSNGAYLLKANYSGSFKKLLFNAESNIISLSIYRTPTHIETETNSTDVKVYEAVVFTIGLNYTYNGMVGPVRNAKVYLELYNTTRNSWTIVNMTNTDSNGYASLIYRFTSNETYIFRVRYEGNATFIQTVTNTIIIHVKKLNTHIIIINKPISGVTKKPIHISAKLVDENNRPIGNSLIWLEKLVNNTWIKISHNTTDENGIVYLSWIEDKSGIYNYRLLFEGKDHVYNPSMNNFSLTIALTSTKLSLASNRSEAYVNSILTLVAYLYSNKASIRQATIYLQKQINNTWITVEKNITDTRGRTIFKIYEPYAGNYTYRAIYYGNITFSGAISNYVEIRIIPVKTFLLLEAPKNAYVKEKILVRARLNTLLPYIESLAQQCIELWISMNGVNWSKLAVNYTDQYGIAYFYISLNNSGTYLLKAKYSAPGKDSYRQIYSDAYSDTVLLRVSKIQTLLLLLTNTTKVGKYETILLTARLVDYKLSPIANATIDFYIINNNKLVYIGSAITNSTGYAVLTITYSFAETTTFIAAFNGTSEYQKALSNYVKVKYLEENINSNNIFAQNNLLLLIFFLIIPLITILIYVLRRRSTLWEEPKY</sequence>